<protein>
    <recommendedName>
        <fullName evidence="6">15,16-dihydrobiliverdin:ferredoxin oxidoreductase</fullName>
    </recommendedName>
</protein>
<evidence type="ECO:0008006" key="6">
    <source>
        <dbReference type="Google" id="ProtNLM"/>
    </source>
</evidence>
<dbReference type="AlphaFoldDB" id="A0ABD3MBI7"/>
<dbReference type="PANTHER" id="PTHR34557:SF1">
    <property type="entry name" value="PHYTOCHROMOBILIN:FERREDOXIN OXIDOREDUCTASE, CHLOROPLASTIC"/>
    <property type="match status" value="1"/>
</dbReference>
<dbReference type="GO" id="GO:0016491">
    <property type="term" value="F:oxidoreductase activity"/>
    <property type="evidence" value="ECO:0007669"/>
    <property type="project" value="UniProtKB-KW"/>
</dbReference>
<comment type="caution">
    <text evidence="4">The sequence shown here is derived from an EMBL/GenBank/DDBJ whole genome shotgun (WGS) entry which is preliminary data.</text>
</comment>
<feature type="compositionally biased region" description="Basic and acidic residues" evidence="3">
    <location>
        <begin position="412"/>
        <end position="421"/>
    </location>
</feature>
<accession>A0ABD3MBI7</accession>
<keyword evidence="5" id="KW-1185">Reference proteome</keyword>
<dbReference type="Proteomes" id="UP001530293">
    <property type="component" value="Unassembled WGS sequence"/>
</dbReference>
<proteinExistence type="inferred from homology"/>
<organism evidence="4 5">
    <name type="scientific">Discostella pseudostelligera</name>
    <dbReference type="NCBI Taxonomy" id="259834"/>
    <lineage>
        <taxon>Eukaryota</taxon>
        <taxon>Sar</taxon>
        <taxon>Stramenopiles</taxon>
        <taxon>Ochrophyta</taxon>
        <taxon>Bacillariophyta</taxon>
        <taxon>Coscinodiscophyceae</taxon>
        <taxon>Thalassiosirophycidae</taxon>
        <taxon>Stephanodiscales</taxon>
        <taxon>Stephanodiscaceae</taxon>
        <taxon>Discostella</taxon>
    </lineage>
</organism>
<reference evidence="4 5" key="1">
    <citation type="submission" date="2024-10" db="EMBL/GenBank/DDBJ databases">
        <title>Updated reference genomes for cyclostephanoid diatoms.</title>
        <authorList>
            <person name="Roberts W.R."/>
            <person name="Alverson A.J."/>
        </authorList>
    </citation>
    <scope>NUCLEOTIDE SEQUENCE [LARGE SCALE GENOMIC DNA]</scope>
    <source>
        <strain evidence="4 5">AJA232-27</strain>
    </source>
</reference>
<dbReference type="PANTHER" id="PTHR34557">
    <property type="entry name" value="PHYTOCHROMOBILIN:FERREDOXIN OXIDOREDUCTASE, CHLOROPLASTIC"/>
    <property type="match status" value="1"/>
</dbReference>
<dbReference type="Pfam" id="PF05996">
    <property type="entry name" value="Fe_bilin_red"/>
    <property type="match status" value="1"/>
</dbReference>
<evidence type="ECO:0000313" key="5">
    <source>
        <dbReference type="Proteomes" id="UP001530293"/>
    </source>
</evidence>
<sequence length="421" mass="47153">MKPQHLLASAAVAASQLPSLTNAFSPPQYQYHRGTPLLATAADRNSRSRSNRNLQHSSITAETLSDLENLISNHIIDSDAAHSLVSSPQSIFSPCRSSPSRVSLSEASTAHGMPWTTTIGRTDEPNPLLYMPLWEWQMDFMKSTLTNLHPIECSTLNDIDVSYNENKEKRARIVNHCYASDEYRKIRMTYYDAGDSVQVFNSVWYPDAKYNLPVLGIDLLSFNRKKYLAIVDFQPIHTDEEDHATLYEHLLQPIKNKYDNLKGKMSSKFYDETQFFSKEMLFARFEDGKIVEEDLVPAFKSYVETHVDLVKSTSPSTNSQDIQHVFERQTAYDTYSADRDPAAGLFAAMFGKQWAEDFIYDFLFSLSERSEEGLNLSPPMFGGPPPGGKPGVGSPPSMHQGGSAPAAGAKVEASEKLMPRP</sequence>
<keyword evidence="2" id="KW-0560">Oxidoreductase</keyword>
<dbReference type="InterPro" id="IPR009249">
    <property type="entry name" value="Ferredoxin-dep_bilin_Rdtase"/>
</dbReference>
<evidence type="ECO:0000256" key="1">
    <source>
        <dbReference type="ARBA" id="ARBA00006908"/>
    </source>
</evidence>
<name>A0ABD3MBI7_9STRA</name>
<evidence type="ECO:0000256" key="2">
    <source>
        <dbReference type="ARBA" id="ARBA00023002"/>
    </source>
</evidence>
<gene>
    <name evidence="4" type="ORF">ACHAWU_002207</name>
</gene>
<feature type="region of interest" description="Disordered" evidence="3">
    <location>
        <begin position="375"/>
        <end position="421"/>
    </location>
</feature>
<evidence type="ECO:0000256" key="3">
    <source>
        <dbReference type="SAM" id="MobiDB-lite"/>
    </source>
</evidence>
<evidence type="ECO:0000313" key="4">
    <source>
        <dbReference type="EMBL" id="KAL3760136.1"/>
    </source>
</evidence>
<dbReference type="EMBL" id="JALLBG020000192">
    <property type="protein sequence ID" value="KAL3760136.1"/>
    <property type="molecule type" value="Genomic_DNA"/>
</dbReference>
<dbReference type="Gene3D" id="3.40.1500.20">
    <property type="match status" value="1"/>
</dbReference>
<comment type="similarity">
    <text evidence="1">Belongs to the HY2 family.</text>
</comment>